<keyword evidence="1" id="KW-0964">Secreted</keyword>
<comment type="function">
    <text evidence="1">Neuropeptide that triggers the performance of ecdysis behaviors at the end of a molt. It triggers adult behavior patterns: larval, pupal and adult ecdysis, and plasticization during the molt.</text>
</comment>
<protein>
    <recommendedName>
        <fullName evidence="1">Eclosion hormone</fullName>
    </recommendedName>
    <alternativeName>
        <fullName evidence="1">EH</fullName>
    </alternativeName>
    <alternativeName>
        <fullName evidence="1">Ecdysis activator</fullName>
    </alternativeName>
</protein>
<organism evidence="3 4">
    <name type="scientific">Parnassius apollo</name>
    <name type="common">Apollo butterfly</name>
    <name type="synonym">Papilio apollo</name>
    <dbReference type="NCBI Taxonomy" id="110799"/>
    <lineage>
        <taxon>Eukaryota</taxon>
        <taxon>Metazoa</taxon>
        <taxon>Ecdysozoa</taxon>
        <taxon>Arthropoda</taxon>
        <taxon>Hexapoda</taxon>
        <taxon>Insecta</taxon>
        <taxon>Pterygota</taxon>
        <taxon>Neoptera</taxon>
        <taxon>Endopterygota</taxon>
        <taxon>Lepidoptera</taxon>
        <taxon>Glossata</taxon>
        <taxon>Ditrysia</taxon>
        <taxon>Papilionoidea</taxon>
        <taxon>Papilionidae</taxon>
        <taxon>Parnassiinae</taxon>
        <taxon>Parnassini</taxon>
        <taxon>Parnassius</taxon>
        <taxon>Parnassius</taxon>
    </lineage>
</organism>
<dbReference type="AlphaFoldDB" id="A0A8S3WI57"/>
<comment type="similarity">
    <text evidence="1">Belongs to the insect eclosion hormone family.</text>
</comment>
<reference evidence="3" key="1">
    <citation type="submission" date="2021-04" db="EMBL/GenBank/DDBJ databases">
        <authorList>
            <person name="Tunstrom K."/>
        </authorList>
    </citation>
    <scope>NUCLEOTIDE SEQUENCE</scope>
</reference>
<dbReference type="EMBL" id="CAJQZP010000432">
    <property type="protein sequence ID" value="CAG4961515.1"/>
    <property type="molecule type" value="Genomic_DNA"/>
</dbReference>
<dbReference type="OrthoDB" id="6432957at2759"/>
<keyword evidence="4" id="KW-1185">Reference proteome</keyword>
<gene>
    <name evidence="3" type="ORF">PAPOLLO_LOCUS6587</name>
</gene>
<evidence type="ECO:0000313" key="3">
    <source>
        <dbReference type="EMBL" id="CAG4961515.1"/>
    </source>
</evidence>
<sequence>MASKIKAGLVLFVAVVVIGIIEFVKADPAIMSGYNPMEICIENCAQCKKMLGSWFDGPLCAESCIRHRGKFMPDCEDFASIAPFLTKI</sequence>
<dbReference type="InterPro" id="IPR006825">
    <property type="entry name" value="Eclosion"/>
</dbReference>
<comment type="subcellular location">
    <subcellularLocation>
        <location evidence="1">Secreted</location>
    </subcellularLocation>
</comment>
<evidence type="ECO:0000256" key="1">
    <source>
        <dbReference type="PIRNR" id="PIRNR001859"/>
    </source>
</evidence>
<keyword evidence="1" id="KW-0527">Neuropeptide</keyword>
<proteinExistence type="inferred from homology"/>
<comment type="caution">
    <text evidence="3">The sequence shown here is derived from an EMBL/GenBank/DDBJ whole genome shotgun (WGS) entry which is preliminary data.</text>
</comment>
<feature type="signal peptide" evidence="2">
    <location>
        <begin position="1"/>
        <end position="26"/>
    </location>
</feature>
<dbReference type="GO" id="GO:0007218">
    <property type="term" value="P:neuropeptide signaling pathway"/>
    <property type="evidence" value="ECO:0007669"/>
    <property type="project" value="InterPro"/>
</dbReference>
<keyword evidence="1" id="KW-0372">Hormone</keyword>
<evidence type="ECO:0000313" key="4">
    <source>
        <dbReference type="Proteomes" id="UP000691718"/>
    </source>
</evidence>
<dbReference type="Pfam" id="PF04736">
    <property type="entry name" value="Eclosion"/>
    <property type="match status" value="1"/>
</dbReference>
<feature type="chain" id="PRO_5035887478" description="Eclosion hormone" evidence="2">
    <location>
        <begin position="27"/>
        <end position="88"/>
    </location>
</feature>
<dbReference type="GO" id="GO:0018990">
    <property type="term" value="P:ecdysis, chitin-based cuticle"/>
    <property type="evidence" value="ECO:0007669"/>
    <property type="project" value="InterPro"/>
</dbReference>
<accession>A0A8S3WI57</accession>
<name>A0A8S3WI57_PARAO</name>
<keyword evidence="2" id="KW-0732">Signal</keyword>
<evidence type="ECO:0000256" key="2">
    <source>
        <dbReference type="SAM" id="SignalP"/>
    </source>
</evidence>
<dbReference type="PIRSF" id="PIRSF001859">
    <property type="entry name" value="Eclosion"/>
    <property type="match status" value="1"/>
</dbReference>
<dbReference type="Proteomes" id="UP000691718">
    <property type="component" value="Unassembled WGS sequence"/>
</dbReference>
<dbReference type="GO" id="GO:0008255">
    <property type="term" value="F:ecdysis-triggering hormone activity"/>
    <property type="evidence" value="ECO:0007669"/>
    <property type="project" value="InterPro"/>
</dbReference>